<dbReference type="InterPro" id="IPR038078">
    <property type="entry name" value="PhoU-like_sf"/>
</dbReference>
<dbReference type="InterPro" id="IPR018445">
    <property type="entry name" value="Put_Phosphate_transp_reg"/>
</dbReference>
<name>A0A2W5HNV5_9BACT</name>
<evidence type="ECO:0000256" key="1">
    <source>
        <dbReference type="ARBA" id="ARBA00008591"/>
    </source>
</evidence>
<evidence type="ECO:0000313" key="2">
    <source>
        <dbReference type="EMBL" id="PZP55459.1"/>
    </source>
</evidence>
<proteinExistence type="inferred from homology"/>
<dbReference type="Gene3D" id="1.20.58.220">
    <property type="entry name" value="Phosphate transport system protein phou homolog 2, domain 2"/>
    <property type="match status" value="1"/>
</dbReference>
<comment type="caution">
    <text evidence="2">The sequence shown here is derived from an EMBL/GenBank/DDBJ whole genome shotgun (WGS) entry which is preliminary data.</text>
</comment>
<evidence type="ECO:0008006" key="4">
    <source>
        <dbReference type="Google" id="ProtNLM"/>
    </source>
</evidence>
<dbReference type="Proteomes" id="UP000249739">
    <property type="component" value="Unassembled WGS sequence"/>
</dbReference>
<organism evidence="2 3">
    <name type="scientific">Micavibrio aeruginosavorus</name>
    <dbReference type="NCBI Taxonomy" id="349221"/>
    <lineage>
        <taxon>Bacteria</taxon>
        <taxon>Pseudomonadati</taxon>
        <taxon>Bdellovibrionota</taxon>
        <taxon>Bdellovibrionia</taxon>
        <taxon>Bdellovibrionales</taxon>
        <taxon>Pseudobdellovibrionaceae</taxon>
        <taxon>Micavibrio</taxon>
    </lineage>
</organism>
<gene>
    <name evidence="2" type="ORF">DI586_06790</name>
</gene>
<accession>A0A2W5HNV5</accession>
<evidence type="ECO:0000313" key="3">
    <source>
        <dbReference type="Proteomes" id="UP000249739"/>
    </source>
</evidence>
<dbReference type="PANTHER" id="PTHR37298:SF1">
    <property type="entry name" value="UPF0111 PROTEIN YKAA"/>
    <property type="match status" value="1"/>
</dbReference>
<dbReference type="AlphaFoldDB" id="A0A2W5HNV5"/>
<reference evidence="2 3" key="1">
    <citation type="submission" date="2017-08" db="EMBL/GenBank/DDBJ databases">
        <title>Infants hospitalized years apart are colonized by the same room-sourced microbial strains.</title>
        <authorList>
            <person name="Brooks B."/>
            <person name="Olm M.R."/>
            <person name="Firek B.A."/>
            <person name="Baker R."/>
            <person name="Thomas B.C."/>
            <person name="Morowitz M.J."/>
            <person name="Banfield J.F."/>
        </authorList>
    </citation>
    <scope>NUCLEOTIDE SEQUENCE [LARGE SCALE GENOMIC DNA]</scope>
    <source>
        <strain evidence="2">S2_006_000_R2_64</strain>
    </source>
</reference>
<dbReference type="Pfam" id="PF01865">
    <property type="entry name" value="PhoU_div"/>
    <property type="match status" value="1"/>
</dbReference>
<comment type="similarity">
    <text evidence="1">Belongs to the UPF0111 family.</text>
</comment>
<protein>
    <recommendedName>
        <fullName evidence="4">DUF47 domain-containing protein</fullName>
    </recommendedName>
</protein>
<dbReference type="InterPro" id="IPR052912">
    <property type="entry name" value="UPF0111_domain"/>
</dbReference>
<dbReference type="PANTHER" id="PTHR37298">
    <property type="entry name" value="UPF0111 PROTEIN YKAA"/>
    <property type="match status" value="1"/>
</dbReference>
<dbReference type="EMBL" id="QFOT01000068">
    <property type="protein sequence ID" value="PZP55459.1"/>
    <property type="molecule type" value="Genomic_DNA"/>
</dbReference>
<sequence>MKISALMPRQDKFSHLLESLSSAAHKSACHLKEYIQTSDATERHRLGELISNSKQSAKSTMSNITKSLCQTYITPFDREDIQEFAAHLYKITKTIDKVRERIDLHGISLEDGSFSKQVDLICLEGEAMNEMVAALGKGKASDLIITKTDILLDLEMKGDAVLAELLVSLFSNETSARELILRKDIYDMLEKVIDRYRDAGSIAVEIVLKHK</sequence>